<dbReference type="EMBL" id="JAIWOZ010000001">
    <property type="protein sequence ID" value="KAH6610446.1"/>
    <property type="molecule type" value="Genomic_DNA"/>
</dbReference>
<proteinExistence type="predicted"/>
<dbReference type="Proteomes" id="UP000827724">
    <property type="component" value="Unassembled WGS sequence"/>
</dbReference>
<accession>A0A9P8TWD0</accession>
<dbReference type="OrthoDB" id="5324692at2759"/>
<name>A0A9P8TWD0_9HYPO</name>
<keyword evidence="2" id="KW-1185">Reference proteome</keyword>
<sequence>MCFGPRLFGQTNNANALREYRTKRLQIKPCPGQTSTENTDRIPLVLTDNAVEGFVACEACYEDYIVGTGFQFNFRTCVEGISKWSCDLSIPYILGVAVKMSKHNNWNGFTTAASRRLRLSACKGKQIRSDSVEWYLPKDYDIDNFQVCETCYLDKLALTPFGGEFQRLSDDFYPALWCCGLADGNVSTALALGAALGRRDFEAVEEFNICEACYAGLIQTRGLDRFFQPSDGDSSTAYIKGYGKSRWWGYPEAPFCQECFLDFVAHTPLAESLPMNGEHIEQTTLCQIWSPRMRGLWLEVCEAGEPGSEDSDAALEEFKACCVQRLEAYLATISEIEAIRAMQNIKRQTAFSQGLLSIQEQ</sequence>
<comment type="caution">
    <text evidence="1">The sequence shown here is derived from an EMBL/GenBank/DDBJ whole genome shotgun (WGS) entry which is preliminary data.</text>
</comment>
<evidence type="ECO:0000313" key="1">
    <source>
        <dbReference type="EMBL" id="KAH6610446.1"/>
    </source>
</evidence>
<dbReference type="AlphaFoldDB" id="A0A9P8TWD0"/>
<reference evidence="1" key="1">
    <citation type="submission" date="2021-08" db="EMBL/GenBank/DDBJ databases">
        <title>Chromosome-Level Trichoderma cornu-damae using Hi-C Data.</title>
        <authorList>
            <person name="Kim C.S."/>
        </authorList>
    </citation>
    <scope>NUCLEOTIDE SEQUENCE</scope>
    <source>
        <strain evidence="1">KA19-0412C</strain>
    </source>
</reference>
<protein>
    <submittedName>
        <fullName evidence="1">Uncharacterized protein</fullName>
    </submittedName>
</protein>
<organism evidence="1 2">
    <name type="scientific">Trichoderma cornu-damae</name>
    <dbReference type="NCBI Taxonomy" id="654480"/>
    <lineage>
        <taxon>Eukaryota</taxon>
        <taxon>Fungi</taxon>
        <taxon>Dikarya</taxon>
        <taxon>Ascomycota</taxon>
        <taxon>Pezizomycotina</taxon>
        <taxon>Sordariomycetes</taxon>
        <taxon>Hypocreomycetidae</taxon>
        <taxon>Hypocreales</taxon>
        <taxon>Hypocreaceae</taxon>
        <taxon>Trichoderma</taxon>
    </lineage>
</organism>
<gene>
    <name evidence="1" type="ORF">Trco_000466</name>
</gene>
<evidence type="ECO:0000313" key="2">
    <source>
        <dbReference type="Proteomes" id="UP000827724"/>
    </source>
</evidence>